<keyword evidence="4 11" id="KW-0732">Signal</keyword>
<name>A0AAV2L421_KNICA</name>
<dbReference type="Pfam" id="PF00055">
    <property type="entry name" value="Laminin_N"/>
    <property type="match status" value="1"/>
</dbReference>
<feature type="domain" description="Laminin N-terminal" evidence="13">
    <location>
        <begin position="28"/>
        <end position="263"/>
    </location>
</feature>
<evidence type="ECO:0000313" key="15">
    <source>
        <dbReference type="Proteomes" id="UP001497482"/>
    </source>
</evidence>
<evidence type="ECO:0000256" key="7">
    <source>
        <dbReference type="ARBA" id="ARBA00023157"/>
    </source>
</evidence>
<keyword evidence="5" id="KW-0677">Repeat</keyword>
<evidence type="ECO:0000256" key="2">
    <source>
        <dbReference type="ARBA" id="ARBA00022525"/>
    </source>
</evidence>
<dbReference type="Pfam" id="PF24973">
    <property type="entry name" value="EGF_LMN_ATRN"/>
    <property type="match status" value="1"/>
</dbReference>
<keyword evidence="3" id="KW-0272">Extracellular matrix</keyword>
<dbReference type="InterPro" id="IPR002049">
    <property type="entry name" value="LE_dom"/>
</dbReference>
<evidence type="ECO:0000256" key="11">
    <source>
        <dbReference type="SAM" id="SignalP"/>
    </source>
</evidence>
<dbReference type="InterPro" id="IPR050440">
    <property type="entry name" value="Laminin/Netrin_ECM"/>
</dbReference>
<feature type="domain" description="Laminin EGF-like" evidence="12">
    <location>
        <begin position="393"/>
        <end position="443"/>
    </location>
</feature>
<dbReference type="SMART" id="SM00136">
    <property type="entry name" value="LamNT"/>
    <property type="match status" value="1"/>
</dbReference>
<accession>A0AAV2L421</accession>
<keyword evidence="2" id="KW-0964">Secreted</keyword>
<dbReference type="EMBL" id="OZ035842">
    <property type="protein sequence ID" value="CAL1594997.1"/>
    <property type="molecule type" value="Genomic_DNA"/>
</dbReference>
<evidence type="ECO:0008006" key="16">
    <source>
        <dbReference type="Google" id="ProtNLM"/>
    </source>
</evidence>
<dbReference type="Gene3D" id="2.60.120.260">
    <property type="entry name" value="Galactose-binding domain-like"/>
    <property type="match status" value="1"/>
</dbReference>
<dbReference type="GO" id="GO:0007411">
    <property type="term" value="P:axon guidance"/>
    <property type="evidence" value="ECO:0007669"/>
    <property type="project" value="TreeGrafter"/>
</dbReference>
<evidence type="ECO:0000256" key="8">
    <source>
        <dbReference type="ARBA" id="ARBA00023180"/>
    </source>
</evidence>
<dbReference type="GO" id="GO:0016477">
    <property type="term" value="P:cell migration"/>
    <property type="evidence" value="ECO:0007669"/>
    <property type="project" value="TreeGrafter"/>
</dbReference>
<proteinExistence type="predicted"/>
<evidence type="ECO:0000259" key="13">
    <source>
        <dbReference type="PROSITE" id="PS51117"/>
    </source>
</evidence>
<feature type="disulfide bond" evidence="10">
    <location>
        <begin position="417"/>
        <end position="426"/>
    </location>
</feature>
<dbReference type="FunFam" id="2.10.25.10:FF:000333">
    <property type="entry name" value="netrin-4 isoform X2"/>
    <property type="match status" value="1"/>
</dbReference>
<feature type="chain" id="PRO_5044022036" description="Netrin-4-like" evidence="11">
    <location>
        <begin position="17"/>
        <end position="525"/>
    </location>
</feature>
<dbReference type="AlphaFoldDB" id="A0AAV2L421"/>
<dbReference type="SMART" id="SM00180">
    <property type="entry name" value="EGF_Lam"/>
    <property type="match status" value="3"/>
</dbReference>
<protein>
    <recommendedName>
        <fullName evidence="16">Netrin-4-like</fullName>
    </recommendedName>
</protein>
<evidence type="ECO:0000259" key="12">
    <source>
        <dbReference type="PROSITE" id="PS50027"/>
    </source>
</evidence>
<dbReference type="InterPro" id="IPR008211">
    <property type="entry name" value="Laminin_N"/>
</dbReference>
<dbReference type="FunFam" id="2.170.300.10:FF:000001">
    <property type="entry name" value="Laminin subunit beta-1"/>
    <property type="match status" value="1"/>
</dbReference>
<dbReference type="GO" id="GO:0009888">
    <property type="term" value="P:tissue development"/>
    <property type="evidence" value="ECO:0007669"/>
    <property type="project" value="TreeGrafter"/>
</dbReference>
<keyword evidence="7 10" id="KW-1015">Disulfide bond</keyword>
<dbReference type="GO" id="GO:0009887">
    <property type="term" value="P:animal organ morphogenesis"/>
    <property type="evidence" value="ECO:0007669"/>
    <property type="project" value="TreeGrafter"/>
</dbReference>
<dbReference type="GO" id="GO:0043256">
    <property type="term" value="C:laminin complex"/>
    <property type="evidence" value="ECO:0007669"/>
    <property type="project" value="TreeGrafter"/>
</dbReference>
<evidence type="ECO:0000256" key="1">
    <source>
        <dbReference type="ARBA" id="ARBA00004498"/>
    </source>
</evidence>
<feature type="domain" description="Laminin EGF-like" evidence="12">
    <location>
        <begin position="330"/>
        <end position="392"/>
    </location>
</feature>
<dbReference type="Pfam" id="PF00053">
    <property type="entry name" value="EGF_laminin"/>
    <property type="match status" value="2"/>
</dbReference>
<dbReference type="Gene3D" id="2.10.25.10">
    <property type="entry name" value="Laminin"/>
    <property type="match status" value="1"/>
</dbReference>
<evidence type="ECO:0000256" key="5">
    <source>
        <dbReference type="ARBA" id="ARBA00022737"/>
    </source>
</evidence>
<feature type="signal peptide" evidence="11">
    <location>
        <begin position="1"/>
        <end position="16"/>
    </location>
</feature>
<evidence type="ECO:0000313" key="14">
    <source>
        <dbReference type="EMBL" id="CAL1594997.1"/>
    </source>
</evidence>
<dbReference type="SUPFAM" id="SSF57196">
    <property type="entry name" value="EGF/Laminin"/>
    <property type="match status" value="3"/>
</dbReference>
<dbReference type="FunFam" id="2.10.25.10:FF:000135">
    <property type="entry name" value="Laminin subunit beta 4"/>
    <property type="match status" value="1"/>
</dbReference>
<comment type="caution">
    <text evidence="10">Lacks conserved residue(s) required for the propagation of feature annotation.</text>
</comment>
<dbReference type="PANTHER" id="PTHR10574">
    <property type="entry name" value="NETRIN/LAMININ-RELATED"/>
    <property type="match status" value="1"/>
</dbReference>
<keyword evidence="15" id="KW-1185">Reference proteome</keyword>
<dbReference type="PANTHER" id="PTHR10574:SF419">
    <property type="entry name" value="LAMININ SUBUNIT ALPHA-3-RELATED"/>
    <property type="match status" value="1"/>
</dbReference>
<comment type="subcellular location">
    <subcellularLocation>
        <location evidence="1">Secreted</location>
        <location evidence="1">Extracellular space</location>
        <location evidence="1">Extracellular matrix</location>
    </subcellularLocation>
</comment>
<dbReference type="PROSITE" id="PS50027">
    <property type="entry name" value="EGF_LAM_2"/>
    <property type="match status" value="2"/>
</dbReference>
<organism evidence="14 15">
    <name type="scientific">Knipowitschia caucasica</name>
    <name type="common">Caucasian dwarf goby</name>
    <name type="synonym">Pomatoschistus caucasicus</name>
    <dbReference type="NCBI Taxonomy" id="637954"/>
    <lineage>
        <taxon>Eukaryota</taxon>
        <taxon>Metazoa</taxon>
        <taxon>Chordata</taxon>
        <taxon>Craniata</taxon>
        <taxon>Vertebrata</taxon>
        <taxon>Euteleostomi</taxon>
        <taxon>Actinopterygii</taxon>
        <taxon>Neopterygii</taxon>
        <taxon>Teleostei</taxon>
        <taxon>Neoteleostei</taxon>
        <taxon>Acanthomorphata</taxon>
        <taxon>Gobiaria</taxon>
        <taxon>Gobiiformes</taxon>
        <taxon>Gobioidei</taxon>
        <taxon>Gobiidae</taxon>
        <taxon>Gobiinae</taxon>
        <taxon>Knipowitschia</taxon>
    </lineage>
</organism>
<dbReference type="InterPro" id="IPR056863">
    <property type="entry name" value="LMN_ATRN_NET-like_EGF"/>
</dbReference>
<reference evidence="14 15" key="1">
    <citation type="submission" date="2024-04" db="EMBL/GenBank/DDBJ databases">
        <authorList>
            <person name="Waldvogel A.-M."/>
            <person name="Schoenle A."/>
        </authorList>
    </citation>
    <scope>NUCLEOTIDE SEQUENCE [LARGE SCALE GENOMIC DNA]</scope>
</reference>
<dbReference type="FunFam" id="2.60.120.260:FF:000173">
    <property type="entry name" value="Netrin 4"/>
    <property type="match status" value="1"/>
</dbReference>
<keyword evidence="8" id="KW-0325">Glycoprotein</keyword>
<dbReference type="GO" id="GO:0034446">
    <property type="term" value="P:substrate adhesion-dependent cell spreading"/>
    <property type="evidence" value="ECO:0007669"/>
    <property type="project" value="TreeGrafter"/>
</dbReference>
<dbReference type="GO" id="GO:0070831">
    <property type="term" value="P:basement membrane assembly"/>
    <property type="evidence" value="ECO:0007669"/>
    <property type="project" value="TreeGrafter"/>
</dbReference>
<evidence type="ECO:0000256" key="4">
    <source>
        <dbReference type="ARBA" id="ARBA00022729"/>
    </source>
</evidence>
<dbReference type="Proteomes" id="UP001497482">
    <property type="component" value="Chromosome 20"/>
</dbReference>
<evidence type="ECO:0000256" key="9">
    <source>
        <dbReference type="ARBA" id="ARBA00023292"/>
    </source>
</evidence>
<dbReference type="PROSITE" id="PS51117">
    <property type="entry name" value="LAMININ_NTER"/>
    <property type="match status" value="1"/>
</dbReference>
<dbReference type="PRINTS" id="PR00011">
    <property type="entry name" value="EGFLAMININ"/>
</dbReference>
<evidence type="ECO:0000256" key="6">
    <source>
        <dbReference type="ARBA" id="ARBA00023054"/>
    </source>
</evidence>
<keyword evidence="9 10" id="KW-0424">Laminin EGF-like domain</keyword>
<evidence type="ECO:0000256" key="10">
    <source>
        <dbReference type="PROSITE-ProRule" id="PRU00460"/>
    </source>
</evidence>
<feature type="disulfide bond" evidence="10">
    <location>
        <begin position="360"/>
        <end position="369"/>
    </location>
</feature>
<evidence type="ECO:0000256" key="3">
    <source>
        <dbReference type="ARBA" id="ARBA00022530"/>
    </source>
</evidence>
<dbReference type="Gene3D" id="2.170.300.10">
    <property type="entry name" value="Tie2 ligand-binding domain superfamily"/>
    <property type="match status" value="1"/>
</dbReference>
<keyword evidence="6" id="KW-0175">Coiled coil</keyword>
<dbReference type="PROSITE" id="PS01248">
    <property type="entry name" value="EGF_LAM_1"/>
    <property type="match status" value="1"/>
</dbReference>
<gene>
    <name evidence="14" type="ORF">KC01_LOCUS23889</name>
</gene>
<dbReference type="CDD" id="cd00055">
    <property type="entry name" value="EGF_Lam"/>
    <property type="match status" value="3"/>
</dbReference>
<sequence length="525" mass="57496">MIVWFYACSFFLAALSAPRGSSVSSRCSGRACNPRMGNLAVGRRITTQSVCGTNSSDAFCFFKQTFPTRSGKDFCARPKCGKCNAAIPAVAHPPSAMSDCSFRFPHTWWQSAEGAQGETLQLDLETKFVFTHLILVFRSPRPAGMMLERSQDHGRTWTVLKYYAKNCEEVFGVREGQSSGRNGTTCSSKYSGAFPCTRGEVIYRALSPGSALDPYGPDALEQLTVTNLRVRLLQRQPCPCEARHSTELPTKHYAIYDFIVKGSCLCHGHADHCVPAGSHHRRANNMVHGKCVCRHNTAGDHCQRCAPLYNSRPWQAANGVTGSPQECQKCKCNGHAQSCHLDRKLWLQSGRRNGGVCDNCLHNTAGHQCQVCRRGFYRDPTLHKTSLDSCKPCLCHPLGSASAGGPVCDPSSGECTCKPGAAGPRCDRCMMGYWGLGQYGCRPCDCTGDCDPYTGDCFSDSDVGVPFTATDHRSNNSETALFRPKELFSALHHSGTVTSITVDHSEDQSRPFKKTAHIRITMSLL</sequence>